<reference evidence="3" key="2">
    <citation type="submission" date="2021-11" db="EMBL/GenBank/DDBJ databases">
        <authorList>
            <consortium name="Genoscope - CEA"/>
            <person name="William W."/>
        </authorList>
    </citation>
    <scope>NUCLEOTIDE SEQUENCE</scope>
</reference>
<keyword evidence="4" id="KW-1185">Reference proteome</keyword>
<proteinExistence type="predicted"/>
<dbReference type="InterPro" id="IPR027417">
    <property type="entry name" value="P-loop_NTPase"/>
</dbReference>
<evidence type="ECO:0000256" key="1">
    <source>
        <dbReference type="SAM" id="SignalP"/>
    </source>
</evidence>
<evidence type="ECO:0000313" key="2">
    <source>
        <dbReference type="EMBL" id="CAE0688975.1"/>
    </source>
</evidence>
<name>A0A7S4E4F6_9STRA</name>
<evidence type="ECO:0000313" key="3">
    <source>
        <dbReference type="EMBL" id="CAH0372498.1"/>
    </source>
</evidence>
<dbReference type="EMBL" id="CAKKNE010000003">
    <property type="protein sequence ID" value="CAH0372498.1"/>
    <property type="molecule type" value="Genomic_DNA"/>
</dbReference>
<keyword evidence="1" id="KW-0732">Signal</keyword>
<feature type="signal peptide" evidence="1">
    <location>
        <begin position="1"/>
        <end position="26"/>
    </location>
</feature>
<dbReference type="EMBL" id="HBIW01005367">
    <property type="protein sequence ID" value="CAE0688975.1"/>
    <property type="molecule type" value="Transcribed_RNA"/>
</dbReference>
<feature type="chain" id="PRO_5036212322" description="Sulfotransferase domain-containing protein" evidence="1">
    <location>
        <begin position="27"/>
        <end position="401"/>
    </location>
</feature>
<protein>
    <recommendedName>
        <fullName evidence="5">Sulfotransferase domain-containing protein</fullName>
    </recommendedName>
</protein>
<dbReference type="Proteomes" id="UP000789595">
    <property type="component" value="Unassembled WGS sequence"/>
</dbReference>
<sequence>MSPCGQPSAPATMRLALAVVLACCSAVHRDYQGAPVVIGLRLNATEELNITAKLLTCRAGAGTPNFAASRAAVERLHGEMWPVRLRGMFNVGSHYVYELMKHRVPVTMFNPGGWYGPEGCFRWKHMPLNVDTARKRGACRTEAAVPVNELHLVVARHPLSWLLSMRGASYSFRCVCQSNSSITGCWEAGCSKSEIDHRNCMAVPKPRNGPGANSTLSVAAMLRGPCELFSTDGHFGPLRVAYDGAFELWNRFYGDFVDLAAASPNVLVLRYEDILRNETGAIREIAARARCALDAKFAQTSGKSLVPRKVGPQVAHGDLPSKAVQLNQAWRASWSQAELRTACRLFDARVMARLRYTCDDANVSADSGRPPHARCDETVQKLAALALEAGAEPAAVRAVTG</sequence>
<evidence type="ECO:0000313" key="4">
    <source>
        <dbReference type="Proteomes" id="UP000789595"/>
    </source>
</evidence>
<organism evidence="2">
    <name type="scientific">Pelagomonas calceolata</name>
    <dbReference type="NCBI Taxonomy" id="35677"/>
    <lineage>
        <taxon>Eukaryota</taxon>
        <taxon>Sar</taxon>
        <taxon>Stramenopiles</taxon>
        <taxon>Ochrophyta</taxon>
        <taxon>Pelagophyceae</taxon>
        <taxon>Pelagomonadales</taxon>
        <taxon>Pelagomonadaceae</taxon>
        <taxon>Pelagomonas</taxon>
    </lineage>
</organism>
<accession>A0A7S4E4F6</accession>
<gene>
    <name evidence="2" type="ORF">PCAL00307_LOCUS4409</name>
    <name evidence="3" type="ORF">PECAL_3P24980</name>
</gene>
<reference evidence="2" key="1">
    <citation type="submission" date="2021-01" db="EMBL/GenBank/DDBJ databases">
        <authorList>
            <person name="Corre E."/>
            <person name="Pelletier E."/>
            <person name="Niang G."/>
            <person name="Scheremetjew M."/>
            <person name="Finn R."/>
            <person name="Kale V."/>
            <person name="Holt S."/>
            <person name="Cochrane G."/>
            <person name="Meng A."/>
            <person name="Brown T."/>
            <person name="Cohen L."/>
        </authorList>
    </citation>
    <scope>NUCLEOTIDE SEQUENCE</scope>
    <source>
        <strain evidence="2">CCMP1756</strain>
    </source>
</reference>
<evidence type="ECO:0008006" key="5">
    <source>
        <dbReference type="Google" id="ProtNLM"/>
    </source>
</evidence>
<dbReference type="SUPFAM" id="SSF52540">
    <property type="entry name" value="P-loop containing nucleoside triphosphate hydrolases"/>
    <property type="match status" value="1"/>
</dbReference>
<dbReference type="AlphaFoldDB" id="A0A7S4E4F6"/>
<dbReference type="Gene3D" id="3.40.50.300">
    <property type="entry name" value="P-loop containing nucleotide triphosphate hydrolases"/>
    <property type="match status" value="1"/>
</dbReference>